<comment type="caution">
    <text evidence="14">The sequence shown here is derived from an EMBL/GenBank/DDBJ whole genome shotgun (WGS) entry which is preliminary data.</text>
</comment>
<dbReference type="InterPro" id="IPR019787">
    <property type="entry name" value="Znf_PHD-finger"/>
</dbReference>
<keyword evidence="6" id="KW-0103">Bromodomain</keyword>
<dbReference type="PROSITE" id="PS50016">
    <property type="entry name" value="ZF_PHD_2"/>
    <property type="match status" value="2"/>
</dbReference>
<feature type="region of interest" description="Disordered" evidence="11">
    <location>
        <begin position="2022"/>
        <end position="2049"/>
    </location>
</feature>
<feature type="region of interest" description="Disordered" evidence="11">
    <location>
        <begin position="965"/>
        <end position="992"/>
    </location>
</feature>
<dbReference type="Pfam" id="PF00628">
    <property type="entry name" value="PHD"/>
    <property type="match status" value="2"/>
</dbReference>
<dbReference type="GO" id="GO:0003677">
    <property type="term" value="F:DNA binding"/>
    <property type="evidence" value="ECO:0007669"/>
    <property type="project" value="UniProtKB-KW"/>
</dbReference>
<dbReference type="CDD" id="cd15519">
    <property type="entry name" value="PHD1_Lid2p_like"/>
    <property type="match status" value="1"/>
</dbReference>
<feature type="compositionally biased region" description="Basic and acidic residues" evidence="11">
    <location>
        <begin position="968"/>
        <end position="986"/>
    </location>
</feature>
<dbReference type="Gene3D" id="1.20.920.10">
    <property type="entry name" value="Bromodomain-like"/>
    <property type="match status" value="1"/>
</dbReference>
<protein>
    <recommendedName>
        <fullName evidence="16">Methyl-CpG-binding domain-containing protein 9</fullName>
    </recommendedName>
</protein>
<dbReference type="CDD" id="cd15489">
    <property type="entry name" value="PHD_SF"/>
    <property type="match status" value="1"/>
</dbReference>
<dbReference type="InterPro" id="IPR001965">
    <property type="entry name" value="Znf_PHD"/>
</dbReference>
<dbReference type="Pfam" id="PF15612">
    <property type="entry name" value="WHIM1"/>
    <property type="match status" value="1"/>
</dbReference>
<dbReference type="InterPro" id="IPR028941">
    <property type="entry name" value="WHIM2_dom"/>
</dbReference>
<evidence type="ECO:0000256" key="6">
    <source>
        <dbReference type="ARBA" id="ARBA00023117"/>
    </source>
</evidence>
<dbReference type="GO" id="GO:0005634">
    <property type="term" value="C:nucleus"/>
    <property type="evidence" value="ECO:0007669"/>
    <property type="project" value="UniProtKB-SubCell"/>
</dbReference>
<dbReference type="InterPro" id="IPR001739">
    <property type="entry name" value="Methyl_CpG_DNA-bd"/>
</dbReference>
<dbReference type="Proteomes" id="UP000886520">
    <property type="component" value="Chromosome 9"/>
</dbReference>
<evidence type="ECO:0000256" key="9">
    <source>
        <dbReference type="ARBA" id="ARBA00023242"/>
    </source>
</evidence>
<dbReference type="InterPro" id="IPR036427">
    <property type="entry name" value="Bromodomain-like_sf"/>
</dbReference>
<keyword evidence="15" id="KW-1185">Reference proteome</keyword>
<dbReference type="Pfam" id="PF15613">
    <property type="entry name" value="WSD"/>
    <property type="match status" value="1"/>
</dbReference>
<keyword evidence="3 10" id="KW-0863">Zinc-finger</keyword>
<evidence type="ECO:0000256" key="7">
    <source>
        <dbReference type="ARBA" id="ARBA00023125"/>
    </source>
</evidence>
<evidence type="ECO:0000313" key="15">
    <source>
        <dbReference type="Proteomes" id="UP000886520"/>
    </source>
</evidence>
<evidence type="ECO:0000256" key="1">
    <source>
        <dbReference type="ARBA" id="ARBA00004123"/>
    </source>
</evidence>
<keyword evidence="8" id="KW-0804">Transcription</keyword>
<evidence type="ECO:0000256" key="10">
    <source>
        <dbReference type="PROSITE-ProRule" id="PRU00146"/>
    </source>
</evidence>
<sequence>MGGRGGLLIDLNQQGDTSGELESAQFVPESMHASQSVSLTSSTTQAPPIMSNSGPDTMQIAIAYRLRTNHVGAAAEFSGEAGNPLKNGSLVACACCGKPETRKKTLICDVCGQSFHLRCLKLRESQASALDEWVCLPCTAIQGKQNWRLGRINVKQEFHPGVESSNGNLFSGQATEVGASGGLEMSPPQPHNNVMGGNENFLEVECGLNLGSSHKENFKRQKKGKDEDMESDAALPRKFPSSNILDEPRTRVTRLKTLCRAKEDTHAEVQISGRADAVDSVSAGEKNSSFTSASALSKELDDDMEASSKDSDEEKLGQEHLQKLKDFLGQQGGKLDGDWSVSVKKRAHSEKAFDVMYFSPDKQKFRSKLEVARFLGVLEQRKEDASLKEFSSSVGRGRKREVPQEPHPSDEELTKRRRMEAVNSLESQDHVSNLEHQLPFQSMDLRVEALGVTNRRPGYYNEHFVWPVGYRCSWHDGVTGSICTSEVIDGGHSPPIFRVTRTSCNVSDLCNNRKDDLLQNPKESSMEVCQEAQAKSESNMNPVYDEDHELNMLQAALAGFLDGDARVSLAGDENENVCPGSTAPKNLHQAEGMFVKPESRNCATTTQAKEDEIGDIVVESSSSWGAWRLLAEQVVSRAAILYERGSFQLGCKHVESSLLSALGLNVFNSLEGPAQGRLHDAQFFFTKLSEWMGQDRFGFNIPVIQKYLEAQRAKLELPRPPPPMGSPICEKVSPDFVGDLLQIWEFLCRFADILGQKEPPSLEELEEIVADASHMDARKSQNKRAMPMTSQSASQDGSLLQNHAVASTVQSQELIGTKRFTRSKTFSSPGCCSAALAASNIALLKIALSDLQQMVSGGGSDLTFEPKRGKKKEGEAAGSLKKKSANFMPLNDLTWPEVARRYVIGLLTLSTCGENLDISVQERRKILRCIQGDGGVLCGALDGVAAIEADALLLATAEKQLSRWLPGAEDKPNSDSAAKPRSECKPSEAALAGGTSRKPAWAFVLEPVRKLATNVGARIRNCVREALEMNPPDWARETLEWSISKDVYKGNASGPTKRAVLSVLEKVADEKFVIPLKVEKKVVKYMAATPALVMKRCRIILRELVMLDEVRIFCNSLGGTVLGYFEKEDDNMEVPLPLVARPLDFRMIDCRLAAWSYGDSHEFYAADMRQLFQNIPIIFHDREDLIKVGEEMSQRFEALYEEKVIKLVSGKEEIVGLKETNQADATEGNGVATEDKAKLSSTEEDEELKKAPWEEGVCKICGVDKDDDSTLLCDGCDAEYHIYCLEPPLSMIPEGNWYCPGCVAGVQGGSTSCTAVAEPSGTIFKQLHQSRLSEAGSILSTLVRSMDGKDYWHLTGSERVRMLKFLCDKVLESTVIRDHIDQSIEALPELQQRLRVLLIERQSMNLINLHPVQNIAQIQNGNILSQSLGKQNCVQSLPGSIVEAPGILSTSPASTFIQSVELPAADEQEGPGSMPQGLNFGSQTDKGLATGIPLDTHHASEIEASPLQNIQSTPGKTMLEILEAEIEKVEGELMKMAPRRECLGRDGVGRTYWALGWAGRFPWILAEKGSSADSISDTHFCNQVNMMGQPDVQEWSGYNDSECVEQLLKWLKPTVAAEKLLKSALTKWCMIWSSKYKKEPDKQQTSKMRYATPVTVNTKAATILSKKFGSISQAEGTGEEPSRKRGRKKKSLVDGKIYRCDCLELVWTARIHCPYCHHTYDNVAELHGHNNGTCSWRGFEDESEALIHAKAKKAKNKGQDFQPLDLSIIIKRFTVHTSNRTRVSQIGCLADKGPRFVPAPAVSPLLDPSLHMAATASISSDLRRSVTVNIIKDKIQTAGDTAQSSDGPTRLKNNGSTDIHVSDIRISEDPTAHIGKKFSTSQDQDRDVSGSSIPDETLISGRANSLLALLPPSEPLLMTNMWAFKKLKASLLDIESLLSTDIMETSRSEPNRRRAWRSFVKSATSILELVQSIVLLEQMVKASSLKESWCNWTSLSAGFGIKTLCSLALRIYSLDAAIKYKRSSADPDSDDSEKPNKLGRKKKVSAVQV</sequence>
<evidence type="ECO:0008006" key="16">
    <source>
        <dbReference type="Google" id="ProtNLM"/>
    </source>
</evidence>
<keyword evidence="7" id="KW-0238">DNA-binding</keyword>
<dbReference type="Gene3D" id="3.30.890.10">
    <property type="entry name" value="Methyl-cpg-binding Protein 2, Chain A"/>
    <property type="match status" value="1"/>
</dbReference>
<comment type="subcellular location">
    <subcellularLocation>
        <location evidence="1">Nucleus</location>
    </subcellularLocation>
</comment>
<feature type="region of interest" description="Disordered" evidence="11">
    <location>
        <begin position="1222"/>
        <end position="1246"/>
    </location>
</feature>
<evidence type="ECO:0000256" key="5">
    <source>
        <dbReference type="ARBA" id="ARBA00023015"/>
    </source>
</evidence>
<dbReference type="GO" id="GO:0008270">
    <property type="term" value="F:zinc ion binding"/>
    <property type="evidence" value="ECO:0007669"/>
    <property type="project" value="UniProtKB-KW"/>
</dbReference>
<feature type="region of interest" description="Disordered" evidence="11">
    <location>
        <begin position="1875"/>
        <end position="1894"/>
    </location>
</feature>
<keyword evidence="2" id="KW-0479">Metal-binding</keyword>
<dbReference type="PANTHER" id="PTHR47162">
    <property type="entry name" value="OS02G0192300 PROTEIN"/>
    <property type="match status" value="1"/>
</dbReference>
<evidence type="ECO:0000256" key="3">
    <source>
        <dbReference type="ARBA" id="ARBA00022771"/>
    </source>
</evidence>
<evidence type="ECO:0000256" key="8">
    <source>
        <dbReference type="ARBA" id="ARBA00023163"/>
    </source>
</evidence>
<dbReference type="EMBL" id="JABFUD020000009">
    <property type="protein sequence ID" value="KAI5075781.1"/>
    <property type="molecule type" value="Genomic_DNA"/>
</dbReference>
<keyword evidence="4" id="KW-0862">Zinc</keyword>
<dbReference type="InterPro" id="IPR013083">
    <property type="entry name" value="Znf_RING/FYVE/PHD"/>
</dbReference>
<evidence type="ECO:0000313" key="14">
    <source>
        <dbReference type="EMBL" id="KAI5075781.1"/>
    </source>
</evidence>
<dbReference type="PANTHER" id="PTHR47162:SF10">
    <property type="entry name" value="METHYL-CPG-BINDING DOMAIN-CONTAINING PROTEIN 9 ISOFORM X1"/>
    <property type="match status" value="1"/>
</dbReference>
<evidence type="ECO:0000259" key="13">
    <source>
        <dbReference type="PROSITE" id="PS50982"/>
    </source>
</evidence>
<feature type="compositionally biased region" description="Polar residues" evidence="11">
    <location>
        <begin position="285"/>
        <end position="295"/>
    </location>
</feature>
<proteinExistence type="predicted"/>
<feature type="compositionally biased region" description="Basic and acidic residues" evidence="11">
    <location>
        <begin position="306"/>
        <end position="316"/>
    </location>
</feature>
<dbReference type="PROSITE" id="PS01359">
    <property type="entry name" value="ZF_PHD_1"/>
    <property type="match status" value="2"/>
</dbReference>
<feature type="region of interest" description="Disordered" evidence="11">
    <location>
        <begin position="388"/>
        <end position="413"/>
    </location>
</feature>
<dbReference type="PROSITE" id="PS50982">
    <property type="entry name" value="MBD"/>
    <property type="match status" value="1"/>
</dbReference>
<dbReference type="SUPFAM" id="SSF54171">
    <property type="entry name" value="DNA-binding domain"/>
    <property type="match status" value="1"/>
</dbReference>
<dbReference type="Gene3D" id="3.30.40.10">
    <property type="entry name" value="Zinc/RING finger domain, C3HC4 (zinc finger)"/>
    <property type="match status" value="1"/>
</dbReference>
<dbReference type="InterPro" id="IPR011011">
    <property type="entry name" value="Znf_FYVE_PHD"/>
</dbReference>
<dbReference type="OrthoDB" id="1903104at2759"/>
<feature type="region of interest" description="Disordered" evidence="11">
    <location>
        <begin position="1"/>
        <end position="20"/>
    </location>
</feature>
<dbReference type="Pfam" id="PF01429">
    <property type="entry name" value="MBD"/>
    <property type="match status" value="1"/>
</dbReference>
<feature type="domain" description="MBD" evidence="13">
    <location>
        <begin position="325"/>
        <end position="397"/>
    </location>
</feature>
<name>A0A9D4UXD9_ADICA</name>
<dbReference type="InterPro" id="IPR003888">
    <property type="entry name" value="FYrich_N"/>
</dbReference>
<dbReference type="GO" id="GO:0000785">
    <property type="term" value="C:chromatin"/>
    <property type="evidence" value="ECO:0007669"/>
    <property type="project" value="UniProtKB-ARBA"/>
</dbReference>
<feature type="domain" description="PHD-type" evidence="12">
    <location>
        <begin position="1255"/>
        <end position="1305"/>
    </location>
</feature>
<feature type="region of interest" description="Disordered" evidence="11">
    <location>
        <begin position="216"/>
        <end position="247"/>
    </location>
</feature>
<feature type="region of interest" description="Disordered" evidence="11">
    <location>
        <begin position="279"/>
        <end position="316"/>
    </location>
</feature>
<dbReference type="PROSITE" id="PS51542">
    <property type="entry name" value="FYRN"/>
    <property type="match status" value="1"/>
</dbReference>
<evidence type="ECO:0000256" key="11">
    <source>
        <dbReference type="SAM" id="MobiDB-lite"/>
    </source>
</evidence>
<dbReference type="InterPro" id="IPR019786">
    <property type="entry name" value="Zinc_finger_PHD-type_CS"/>
</dbReference>
<dbReference type="SUPFAM" id="SSF47370">
    <property type="entry name" value="Bromodomain"/>
    <property type="match status" value="1"/>
</dbReference>
<dbReference type="SMART" id="SM00249">
    <property type="entry name" value="PHD"/>
    <property type="match status" value="2"/>
</dbReference>
<feature type="compositionally biased region" description="Basic residues" evidence="11">
    <location>
        <begin position="2037"/>
        <end position="2049"/>
    </location>
</feature>
<dbReference type="Gene3D" id="2.30.30.1150">
    <property type="match status" value="1"/>
</dbReference>
<feature type="compositionally biased region" description="Basic and acidic residues" evidence="11">
    <location>
        <begin position="400"/>
        <end position="413"/>
    </location>
</feature>
<feature type="region of interest" description="Disordered" evidence="11">
    <location>
        <begin position="859"/>
        <end position="880"/>
    </location>
</feature>
<keyword evidence="5" id="KW-0805">Transcription regulation</keyword>
<organism evidence="14 15">
    <name type="scientific">Adiantum capillus-veneris</name>
    <name type="common">Maidenhair fern</name>
    <dbReference type="NCBI Taxonomy" id="13818"/>
    <lineage>
        <taxon>Eukaryota</taxon>
        <taxon>Viridiplantae</taxon>
        <taxon>Streptophyta</taxon>
        <taxon>Embryophyta</taxon>
        <taxon>Tracheophyta</taxon>
        <taxon>Polypodiopsida</taxon>
        <taxon>Polypodiidae</taxon>
        <taxon>Polypodiales</taxon>
        <taxon>Pteridineae</taxon>
        <taxon>Pteridaceae</taxon>
        <taxon>Vittarioideae</taxon>
        <taxon>Adiantum</taxon>
    </lineage>
</organism>
<reference evidence="14" key="1">
    <citation type="submission" date="2021-01" db="EMBL/GenBank/DDBJ databases">
        <title>Adiantum capillus-veneris genome.</title>
        <authorList>
            <person name="Fang Y."/>
            <person name="Liao Q."/>
        </authorList>
    </citation>
    <scope>NUCLEOTIDE SEQUENCE</scope>
    <source>
        <strain evidence="14">H3</strain>
        <tissue evidence="14">Leaf</tissue>
    </source>
</reference>
<keyword evidence="9" id="KW-0539">Nucleus</keyword>
<dbReference type="InterPro" id="IPR028942">
    <property type="entry name" value="WHIM1_dom"/>
</dbReference>
<evidence type="ECO:0000259" key="12">
    <source>
        <dbReference type="PROSITE" id="PS50016"/>
    </source>
</evidence>
<feature type="compositionally biased region" description="Basic and acidic residues" evidence="11">
    <location>
        <begin position="864"/>
        <end position="875"/>
    </location>
</feature>
<dbReference type="SUPFAM" id="SSF57903">
    <property type="entry name" value="FYVE/PHD zinc finger"/>
    <property type="match status" value="2"/>
</dbReference>
<gene>
    <name evidence="14" type="ORF">GOP47_0009857</name>
</gene>
<accession>A0A9D4UXD9</accession>
<dbReference type="InterPro" id="IPR016177">
    <property type="entry name" value="DNA-bd_dom_sf"/>
</dbReference>
<evidence type="ECO:0000256" key="4">
    <source>
        <dbReference type="ARBA" id="ARBA00022833"/>
    </source>
</evidence>
<evidence type="ECO:0000256" key="2">
    <source>
        <dbReference type="ARBA" id="ARBA00022723"/>
    </source>
</evidence>
<feature type="domain" description="PHD-type" evidence="12">
    <location>
        <begin position="90"/>
        <end position="141"/>
    </location>
</feature>